<protein>
    <recommendedName>
        <fullName evidence="3">DNA-3-methyladenine glycosylase II</fullName>
        <ecNumber evidence="3">3.2.2.21</ecNumber>
    </recommendedName>
</protein>
<dbReference type="AlphaFoldDB" id="A0A1F8BAY3"/>
<dbReference type="InterPro" id="IPR011257">
    <property type="entry name" value="DNA_glycosylase"/>
</dbReference>
<evidence type="ECO:0000256" key="2">
    <source>
        <dbReference type="ARBA" id="ARBA00010817"/>
    </source>
</evidence>
<evidence type="ECO:0000256" key="3">
    <source>
        <dbReference type="ARBA" id="ARBA00012000"/>
    </source>
</evidence>
<dbReference type="GO" id="GO:0043916">
    <property type="term" value="F:DNA-7-methylguanine glycosylase activity"/>
    <property type="evidence" value="ECO:0007669"/>
    <property type="project" value="TreeGrafter"/>
</dbReference>
<evidence type="ECO:0000313" key="8">
    <source>
        <dbReference type="EMBL" id="OGM61173.1"/>
    </source>
</evidence>
<evidence type="ECO:0000256" key="1">
    <source>
        <dbReference type="ARBA" id="ARBA00000086"/>
    </source>
</evidence>
<feature type="domain" description="HhH-GPD" evidence="7">
    <location>
        <begin position="44"/>
        <end position="198"/>
    </location>
</feature>
<dbReference type="Gene3D" id="1.10.1670.40">
    <property type="match status" value="1"/>
</dbReference>
<dbReference type="FunFam" id="1.10.340.30:FF:000004">
    <property type="entry name" value="DNA-3-methyladenine glycosylase II"/>
    <property type="match status" value="1"/>
</dbReference>
<dbReference type="InterPro" id="IPR051912">
    <property type="entry name" value="Alkylbase_DNA_Glycosylase/TA"/>
</dbReference>
<dbReference type="CDD" id="cd00056">
    <property type="entry name" value="ENDO3c"/>
    <property type="match status" value="1"/>
</dbReference>
<keyword evidence="4" id="KW-0227">DNA damage</keyword>
<sequence>MLDHKKAVRYLSKDPILEKLIKTHGELKLDGEVNLLSDIIESIVNQQLSEKAGATIWGRFKALYNSKTFPDPKKVLKTSDEKIRGCGLSYSKIKYIKGVCEAVIKNEISLERLGEQTDGEVISELIKLKGIGKWTAEMILMFSLKRPDVFSLGDLGLRTAVSKLYKVDRDNIKKIESISLKWSPYRTIAARYLWKSLG</sequence>
<dbReference type="STRING" id="1802519.A2961_00445"/>
<name>A0A1F8BAY3_9BACT</name>
<comment type="similarity">
    <text evidence="2">Belongs to the alkylbase DNA glycosidase AlkA family.</text>
</comment>
<comment type="catalytic activity">
    <reaction evidence="1">
        <text>Hydrolysis of alkylated DNA, releasing 3-methyladenine, 3-methylguanine, 7-methylguanine and 7-methyladenine.</text>
        <dbReference type="EC" id="3.2.2.21"/>
    </reaction>
</comment>
<gene>
    <name evidence="8" type="ORF">A2961_00445</name>
</gene>
<dbReference type="Pfam" id="PF00730">
    <property type="entry name" value="HhH-GPD"/>
    <property type="match status" value="1"/>
</dbReference>
<keyword evidence="5" id="KW-0234">DNA repair</keyword>
<dbReference type="GO" id="GO:0006285">
    <property type="term" value="P:base-excision repair, AP site formation"/>
    <property type="evidence" value="ECO:0007669"/>
    <property type="project" value="TreeGrafter"/>
</dbReference>
<comment type="caution">
    <text evidence="8">The sequence shown here is derived from an EMBL/GenBank/DDBJ whole genome shotgun (WGS) entry which is preliminary data.</text>
</comment>
<dbReference type="SMART" id="SM00478">
    <property type="entry name" value="ENDO3c"/>
    <property type="match status" value="1"/>
</dbReference>
<evidence type="ECO:0000256" key="4">
    <source>
        <dbReference type="ARBA" id="ARBA00022763"/>
    </source>
</evidence>
<dbReference type="GO" id="GO:0005737">
    <property type="term" value="C:cytoplasm"/>
    <property type="evidence" value="ECO:0007669"/>
    <property type="project" value="TreeGrafter"/>
</dbReference>
<dbReference type="GO" id="GO:0006307">
    <property type="term" value="P:DNA alkylation repair"/>
    <property type="evidence" value="ECO:0007669"/>
    <property type="project" value="TreeGrafter"/>
</dbReference>
<dbReference type="InterPro" id="IPR003265">
    <property type="entry name" value="HhH-GPD_domain"/>
</dbReference>
<dbReference type="PANTHER" id="PTHR43003">
    <property type="entry name" value="DNA-3-METHYLADENINE GLYCOSYLASE"/>
    <property type="match status" value="1"/>
</dbReference>
<organism evidence="8 9">
    <name type="scientific">Candidatus Woesebacteria bacterium RIFCSPLOWO2_01_FULL_39_21</name>
    <dbReference type="NCBI Taxonomy" id="1802519"/>
    <lineage>
        <taxon>Bacteria</taxon>
        <taxon>Candidatus Woeseibacteriota</taxon>
    </lineage>
</organism>
<evidence type="ECO:0000256" key="5">
    <source>
        <dbReference type="ARBA" id="ARBA00023204"/>
    </source>
</evidence>
<dbReference type="EMBL" id="MGHF01000045">
    <property type="protein sequence ID" value="OGM61173.1"/>
    <property type="molecule type" value="Genomic_DNA"/>
</dbReference>
<dbReference type="Gene3D" id="1.10.340.30">
    <property type="entry name" value="Hypothetical protein, domain 2"/>
    <property type="match status" value="1"/>
</dbReference>
<proteinExistence type="inferred from homology"/>
<evidence type="ECO:0000259" key="7">
    <source>
        <dbReference type="SMART" id="SM00478"/>
    </source>
</evidence>
<dbReference type="Proteomes" id="UP000177082">
    <property type="component" value="Unassembled WGS sequence"/>
</dbReference>
<dbReference type="EC" id="3.2.2.21" evidence="3"/>
<evidence type="ECO:0000259" key="6">
    <source>
        <dbReference type="SMART" id="SM00278"/>
    </source>
</evidence>
<dbReference type="InterPro" id="IPR003583">
    <property type="entry name" value="Hlx-hairpin-Hlx_DNA-bd_motif"/>
</dbReference>
<dbReference type="SMART" id="SM00278">
    <property type="entry name" value="HhH1"/>
    <property type="match status" value="1"/>
</dbReference>
<accession>A0A1F8BAY3</accession>
<reference evidence="8 9" key="1">
    <citation type="journal article" date="2016" name="Nat. Commun.">
        <title>Thousands of microbial genomes shed light on interconnected biogeochemical processes in an aquifer system.</title>
        <authorList>
            <person name="Anantharaman K."/>
            <person name="Brown C.T."/>
            <person name="Hug L.A."/>
            <person name="Sharon I."/>
            <person name="Castelle C.J."/>
            <person name="Probst A.J."/>
            <person name="Thomas B.C."/>
            <person name="Singh A."/>
            <person name="Wilkins M.J."/>
            <person name="Karaoz U."/>
            <person name="Brodie E.L."/>
            <person name="Williams K.H."/>
            <person name="Hubbard S.S."/>
            <person name="Banfield J.F."/>
        </authorList>
    </citation>
    <scope>NUCLEOTIDE SEQUENCE [LARGE SCALE GENOMIC DNA]</scope>
</reference>
<dbReference type="GO" id="GO:0032993">
    <property type="term" value="C:protein-DNA complex"/>
    <property type="evidence" value="ECO:0007669"/>
    <property type="project" value="TreeGrafter"/>
</dbReference>
<dbReference type="GO" id="GO:0032131">
    <property type="term" value="F:alkylated DNA binding"/>
    <property type="evidence" value="ECO:0007669"/>
    <property type="project" value="TreeGrafter"/>
</dbReference>
<feature type="domain" description="Helix-hairpin-helix DNA-binding motif class 1" evidence="6">
    <location>
        <begin position="123"/>
        <end position="142"/>
    </location>
</feature>
<evidence type="ECO:0000313" key="9">
    <source>
        <dbReference type="Proteomes" id="UP000177082"/>
    </source>
</evidence>
<dbReference type="PANTHER" id="PTHR43003:SF5">
    <property type="entry name" value="DNA-3-METHYLADENINE GLYCOSYLASE"/>
    <property type="match status" value="1"/>
</dbReference>
<dbReference type="SUPFAM" id="SSF48150">
    <property type="entry name" value="DNA-glycosylase"/>
    <property type="match status" value="1"/>
</dbReference>
<dbReference type="GO" id="GO:0008725">
    <property type="term" value="F:DNA-3-methyladenine glycosylase activity"/>
    <property type="evidence" value="ECO:0007669"/>
    <property type="project" value="TreeGrafter"/>
</dbReference>